<dbReference type="EMBL" id="FNUL01000002">
    <property type="protein sequence ID" value="SEF44840.1"/>
    <property type="molecule type" value="Genomic_DNA"/>
</dbReference>
<dbReference type="PANTHER" id="PTHR33295">
    <property type="entry name" value="ATPASE"/>
    <property type="match status" value="1"/>
</dbReference>
<protein>
    <recommendedName>
        <fullName evidence="5">AAA domain-containing protein</fullName>
    </recommendedName>
</protein>
<dbReference type="Pfam" id="PF13635">
    <property type="entry name" value="DUF4143"/>
    <property type="match status" value="1"/>
</dbReference>
<evidence type="ECO:0008006" key="5">
    <source>
        <dbReference type="Google" id="ProtNLM"/>
    </source>
</evidence>
<evidence type="ECO:0000313" key="3">
    <source>
        <dbReference type="EMBL" id="SEF44840.1"/>
    </source>
</evidence>
<proteinExistence type="predicted"/>
<accession>A0A1H5S2Y1</accession>
<dbReference type="RefSeq" id="WP_103952138.1">
    <property type="nucleotide sequence ID" value="NZ_FNUL01000002.1"/>
</dbReference>
<reference evidence="3 4" key="1">
    <citation type="submission" date="2016-10" db="EMBL/GenBank/DDBJ databases">
        <authorList>
            <person name="de Groot N.N."/>
        </authorList>
    </citation>
    <scope>NUCLEOTIDE SEQUENCE [LARGE SCALE GENOMIC DNA]</scope>
    <source>
        <strain evidence="3 4">D15d</strain>
    </source>
</reference>
<evidence type="ECO:0000259" key="2">
    <source>
        <dbReference type="Pfam" id="PF13635"/>
    </source>
</evidence>
<feature type="domain" description="AAA" evidence="1">
    <location>
        <begin position="21"/>
        <end position="151"/>
    </location>
</feature>
<gene>
    <name evidence="3" type="ORF">SAMN05216537_10234</name>
</gene>
<keyword evidence="4" id="KW-1185">Reference proteome</keyword>
<dbReference type="Proteomes" id="UP000236726">
    <property type="component" value="Unassembled WGS sequence"/>
</dbReference>
<name>A0A1H5S2Y1_9FIRM</name>
<dbReference type="AlphaFoldDB" id="A0A1H5S2Y1"/>
<dbReference type="Pfam" id="PF13173">
    <property type="entry name" value="AAA_14"/>
    <property type="match status" value="1"/>
</dbReference>
<feature type="domain" description="DUF4143" evidence="2">
    <location>
        <begin position="197"/>
        <end position="357"/>
    </location>
</feature>
<dbReference type="InterPro" id="IPR027417">
    <property type="entry name" value="P-loop_NTPase"/>
</dbReference>
<dbReference type="InterPro" id="IPR041682">
    <property type="entry name" value="AAA_14"/>
</dbReference>
<organism evidence="3 4">
    <name type="scientific">Lachnospira multipara</name>
    <dbReference type="NCBI Taxonomy" id="28051"/>
    <lineage>
        <taxon>Bacteria</taxon>
        <taxon>Bacillati</taxon>
        <taxon>Bacillota</taxon>
        <taxon>Clostridia</taxon>
        <taxon>Lachnospirales</taxon>
        <taxon>Lachnospiraceae</taxon>
        <taxon>Lachnospira</taxon>
    </lineage>
</organism>
<sequence length="417" mass="48288">MEIRRDIYLNKLISKKHNGLIKVVTGMRRCGKSYLLFNLFKEYLVNEGVNENHIIEIAFDSFENKKYRDPEVLFPYLMEKIADNEMYYVLLDEVQMLDDFESVLNSLGRKKNVDVYVTGSNAKFLSKDIITEFRGRGDEVHMYPLTYSEFMSVYDGDKYEGWRDYVLFGGIPLVLGFETADQKSDFLKSLFEETYISDITGRNNIRNKAELEELLNILSSAIGSLTNPSKLSATFKSVKNKTISKDTIIKYIDYLKDSFLIDSAMRYDIKGKKYINTPSKYYFTDLGLRNARLNFRQVEETHAMENIIFNELKVRGYNVDVGVVVMNEVDKNGKKIRKQLEVDFVCNKGSKRIYIQSAYALPDKEKMEQEQRSLVNIGDGFKKIIITKDAVAPLYNDEGILVMSVYDFLLNPDSMEI</sequence>
<evidence type="ECO:0000259" key="1">
    <source>
        <dbReference type="Pfam" id="PF13173"/>
    </source>
</evidence>
<dbReference type="PANTHER" id="PTHR33295:SF18">
    <property type="entry name" value="AAA+ ATPASE DOMAIN-CONTAINING PROTEIN"/>
    <property type="match status" value="1"/>
</dbReference>
<dbReference type="SUPFAM" id="SSF52540">
    <property type="entry name" value="P-loop containing nucleoside triphosphate hydrolases"/>
    <property type="match status" value="1"/>
</dbReference>
<evidence type="ECO:0000313" key="4">
    <source>
        <dbReference type="Proteomes" id="UP000236726"/>
    </source>
</evidence>
<dbReference type="InterPro" id="IPR025420">
    <property type="entry name" value="DUF4143"/>
</dbReference>